<evidence type="ECO:0000256" key="2">
    <source>
        <dbReference type="SAM" id="Phobius"/>
    </source>
</evidence>
<proteinExistence type="predicted"/>
<organism evidence="3 4">
    <name type="scientific">Mycobacterium simiae</name>
    <name type="common">Mycobacterium habana</name>
    <dbReference type="NCBI Taxonomy" id="1784"/>
    <lineage>
        <taxon>Bacteria</taxon>
        <taxon>Bacillati</taxon>
        <taxon>Actinomycetota</taxon>
        <taxon>Actinomycetes</taxon>
        <taxon>Mycobacteriales</taxon>
        <taxon>Mycobacteriaceae</taxon>
        <taxon>Mycobacterium</taxon>
        <taxon>Mycobacterium simiae complex</taxon>
    </lineage>
</organism>
<keyword evidence="4" id="KW-1185">Reference proteome</keyword>
<evidence type="ECO:0000313" key="4">
    <source>
        <dbReference type="Proteomes" id="UP000324701"/>
    </source>
</evidence>
<feature type="transmembrane region" description="Helical" evidence="2">
    <location>
        <begin position="78"/>
        <end position="98"/>
    </location>
</feature>
<dbReference type="Proteomes" id="UP000324701">
    <property type="component" value="Unassembled WGS sequence"/>
</dbReference>
<sequence>MKTTARNIARSASSPSDTDRTRSQVSCWREHSMNREVSKFLSGSFAALAYVHAAYAVATSRGLINEPVFLGRRWSVGYMWTEAGLYLAVSLTLGYFGWVTKPQEQQQKSTNIATDGQRGRPVWAGEQPQPVSR</sequence>
<evidence type="ECO:0000256" key="1">
    <source>
        <dbReference type="SAM" id="MobiDB-lite"/>
    </source>
</evidence>
<dbReference type="OrthoDB" id="4735743at2"/>
<dbReference type="EMBL" id="VTZN01000100">
    <property type="protein sequence ID" value="KAA1249282.1"/>
    <property type="molecule type" value="Genomic_DNA"/>
</dbReference>
<comment type="caution">
    <text evidence="3">The sequence shown here is derived from an EMBL/GenBank/DDBJ whole genome shotgun (WGS) entry which is preliminary data.</text>
</comment>
<accession>A0A5B1BMG2</accession>
<keyword evidence="2" id="KW-0472">Membrane</keyword>
<keyword evidence="2" id="KW-1133">Transmembrane helix</keyword>
<keyword evidence="2" id="KW-0812">Transmembrane</keyword>
<feature type="compositionally biased region" description="Polar residues" evidence="1">
    <location>
        <begin position="1"/>
        <end position="16"/>
    </location>
</feature>
<name>A0A5B1BMG2_MYCSI</name>
<reference evidence="3 4" key="1">
    <citation type="submission" date="2019-09" db="EMBL/GenBank/DDBJ databases">
        <title>Report of infection by Mycobacterium simiae a patient suffering from pulmonary tuberculosis.</title>
        <authorList>
            <person name="Mohanty P.S."/>
            <person name="Bansal A.K."/>
            <person name="Singh H."/>
            <person name="Sharma S."/>
            <person name="Patil S.A."/>
            <person name="Upadhaya P."/>
            <person name="Singh P.K."/>
            <person name="Kumar D."/>
            <person name="Kumar S."/>
            <person name="Singh R.K."/>
            <person name="Chaudhary B."/>
        </authorList>
    </citation>
    <scope>NUCLEOTIDE SEQUENCE [LARGE SCALE GENOMIC DNA]</scope>
    <source>
        <strain evidence="3 4">JAL-560-SIM</strain>
    </source>
</reference>
<feature type="transmembrane region" description="Helical" evidence="2">
    <location>
        <begin position="40"/>
        <end position="58"/>
    </location>
</feature>
<dbReference type="AlphaFoldDB" id="A0A5B1BMG2"/>
<evidence type="ECO:0000313" key="3">
    <source>
        <dbReference type="EMBL" id="KAA1249282.1"/>
    </source>
</evidence>
<protein>
    <submittedName>
        <fullName evidence="3">Uncharacterized protein</fullName>
    </submittedName>
</protein>
<feature type="compositionally biased region" description="Polar residues" evidence="1">
    <location>
        <begin position="103"/>
        <end position="114"/>
    </location>
</feature>
<feature type="region of interest" description="Disordered" evidence="1">
    <location>
        <begin position="103"/>
        <end position="133"/>
    </location>
</feature>
<feature type="region of interest" description="Disordered" evidence="1">
    <location>
        <begin position="1"/>
        <end position="23"/>
    </location>
</feature>
<gene>
    <name evidence="3" type="ORF">F0Q45_16090</name>
</gene>